<dbReference type="Pfam" id="PF14525">
    <property type="entry name" value="AraC_binding_2"/>
    <property type="match status" value="1"/>
</dbReference>
<dbReference type="EMBL" id="BSUK01000001">
    <property type="protein sequence ID" value="GMA25726.1"/>
    <property type="molecule type" value="Genomic_DNA"/>
</dbReference>
<keyword evidence="2" id="KW-0238">DNA-binding</keyword>
<sequence>MPVVLDIEELPVSDRLDFLRDHMLTSPVPLVLEPQPGADINVRSRVADLGCVHLLSTRAGGADVLRTSRLARDDSRPSLMLSLVDSGTAIVVRPDGETVLRAGELGLYLTTEQYRLRFTDGAVRYTFQLPLDRLGLPPGLVGGQLRRPIPSDSATAMGVAAFLRATARSAPAAPQAEQERLEQPVLELVRLLLTRPVADELLGRRSAAVSLATRVQEHVLGHLDDPELSARTIASAFSISERYVYTILARRGIELGDAVREHRLEQAVRLLEDPRHADLTIAAIARRCGFSDHAHFSRTFRARFGVTPSEWRAGAVARLTVAPPS</sequence>
<keyword evidence="6" id="KW-1185">Reference proteome</keyword>
<dbReference type="PANTHER" id="PTHR46796">
    <property type="entry name" value="HTH-TYPE TRANSCRIPTIONAL ACTIVATOR RHAS-RELATED"/>
    <property type="match status" value="1"/>
</dbReference>
<keyword evidence="1" id="KW-0805">Transcription regulation</keyword>
<dbReference type="RefSeq" id="WP_284294236.1">
    <property type="nucleotide sequence ID" value="NZ_BSUK01000001.1"/>
</dbReference>
<gene>
    <name evidence="5" type="ORF">GCM10025864_34850</name>
</gene>
<name>A0ABQ6I621_9MICO</name>
<accession>A0ABQ6I621</accession>
<dbReference type="InterPro" id="IPR050204">
    <property type="entry name" value="AraC_XylS_family_regulators"/>
</dbReference>
<evidence type="ECO:0000313" key="5">
    <source>
        <dbReference type="EMBL" id="GMA25726.1"/>
    </source>
</evidence>
<feature type="domain" description="HTH araC/xylS-type" evidence="4">
    <location>
        <begin position="213"/>
        <end position="314"/>
    </location>
</feature>
<dbReference type="PROSITE" id="PS00041">
    <property type="entry name" value="HTH_ARAC_FAMILY_1"/>
    <property type="match status" value="1"/>
</dbReference>
<dbReference type="Proteomes" id="UP001157091">
    <property type="component" value="Unassembled WGS sequence"/>
</dbReference>
<dbReference type="PRINTS" id="PR00032">
    <property type="entry name" value="HTHARAC"/>
</dbReference>
<dbReference type="Pfam" id="PF12833">
    <property type="entry name" value="HTH_18"/>
    <property type="match status" value="1"/>
</dbReference>
<dbReference type="InterPro" id="IPR009057">
    <property type="entry name" value="Homeodomain-like_sf"/>
</dbReference>
<comment type="caution">
    <text evidence="5">The sequence shown here is derived from an EMBL/GenBank/DDBJ whole genome shotgun (WGS) entry which is preliminary data.</text>
</comment>
<dbReference type="SMART" id="SM00342">
    <property type="entry name" value="HTH_ARAC"/>
    <property type="match status" value="1"/>
</dbReference>
<evidence type="ECO:0000256" key="2">
    <source>
        <dbReference type="ARBA" id="ARBA00023125"/>
    </source>
</evidence>
<dbReference type="SUPFAM" id="SSF46689">
    <property type="entry name" value="Homeodomain-like"/>
    <property type="match status" value="1"/>
</dbReference>
<proteinExistence type="predicted"/>
<dbReference type="PROSITE" id="PS01124">
    <property type="entry name" value="HTH_ARAC_FAMILY_2"/>
    <property type="match status" value="1"/>
</dbReference>
<dbReference type="InterPro" id="IPR018062">
    <property type="entry name" value="HTH_AraC-typ_CS"/>
</dbReference>
<organism evidence="5 6">
    <name type="scientific">Luteimicrobium album</name>
    <dbReference type="NCBI Taxonomy" id="1054550"/>
    <lineage>
        <taxon>Bacteria</taxon>
        <taxon>Bacillati</taxon>
        <taxon>Actinomycetota</taxon>
        <taxon>Actinomycetes</taxon>
        <taxon>Micrococcales</taxon>
        <taxon>Luteimicrobium</taxon>
    </lineage>
</organism>
<dbReference type="InterPro" id="IPR018060">
    <property type="entry name" value="HTH_AraC"/>
</dbReference>
<evidence type="ECO:0000256" key="3">
    <source>
        <dbReference type="ARBA" id="ARBA00023163"/>
    </source>
</evidence>
<dbReference type="InterPro" id="IPR020449">
    <property type="entry name" value="Tscrpt_reg_AraC-type_HTH"/>
</dbReference>
<dbReference type="Gene3D" id="1.10.10.60">
    <property type="entry name" value="Homeodomain-like"/>
    <property type="match status" value="1"/>
</dbReference>
<dbReference type="PANTHER" id="PTHR46796:SF6">
    <property type="entry name" value="ARAC SUBFAMILY"/>
    <property type="match status" value="1"/>
</dbReference>
<evidence type="ECO:0000259" key="4">
    <source>
        <dbReference type="PROSITE" id="PS01124"/>
    </source>
</evidence>
<reference evidence="6" key="1">
    <citation type="journal article" date="2019" name="Int. J. Syst. Evol. Microbiol.">
        <title>The Global Catalogue of Microorganisms (GCM) 10K type strain sequencing project: providing services to taxonomists for standard genome sequencing and annotation.</title>
        <authorList>
            <consortium name="The Broad Institute Genomics Platform"/>
            <consortium name="The Broad Institute Genome Sequencing Center for Infectious Disease"/>
            <person name="Wu L."/>
            <person name="Ma J."/>
        </authorList>
    </citation>
    <scope>NUCLEOTIDE SEQUENCE [LARGE SCALE GENOMIC DNA]</scope>
    <source>
        <strain evidence="6">NBRC 106348</strain>
    </source>
</reference>
<keyword evidence="3" id="KW-0804">Transcription</keyword>
<evidence type="ECO:0000313" key="6">
    <source>
        <dbReference type="Proteomes" id="UP001157091"/>
    </source>
</evidence>
<dbReference type="InterPro" id="IPR035418">
    <property type="entry name" value="AraC-bd_2"/>
</dbReference>
<evidence type="ECO:0000256" key="1">
    <source>
        <dbReference type="ARBA" id="ARBA00023015"/>
    </source>
</evidence>
<protein>
    <recommendedName>
        <fullName evidence="4">HTH araC/xylS-type domain-containing protein</fullName>
    </recommendedName>
</protein>